<dbReference type="PANTHER" id="PTHR44051">
    <property type="entry name" value="GLUTATHIONE S-TRANSFERASE-RELATED"/>
    <property type="match status" value="1"/>
</dbReference>
<dbReference type="EMBL" id="CP111025">
    <property type="protein sequence ID" value="WAR25320.1"/>
    <property type="molecule type" value="Genomic_DNA"/>
</dbReference>
<evidence type="ECO:0000313" key="5">
    <source>
        <dbReference type="Proteomes" id="UP001164746"/>
    </source>
</evidence>
<evidence type="ECO:0000256" key="1">
    <source>
        <dbReference type="ARBA" id="ARBA00007409"/>
    </source>
</evidence>
<dbReference type="CDD" id="cd00299">
    <property type="entry name" value="GST_C_family"/>
    <property type="match status" value="1"/>
</dbReference>
<dbReference type="SFLD" id="SFLDG00358">
    <property type="entry name" value="Main_(cytGST)"/>
    <property type="match status" value="1"/>
</dbReference>
<dbReference type="PANTHER" id="PTHR44051:SF8">
    <property type="entry name" value="GLUTATHIONE S-TRANSFERASE GSTA"/>
    <property type="match status" value="1"/>
</dbReference>
<dbReference type="Gene3D" id="3.40.30.10">
    <property type="entry name" value="Glutaredoxin"/>
    <property type="match status" value="1"/>
</dbReference>
<feature type="domain" description="GST C-terminal" evidence="3">
    <location>
        <begin position="152"/>
        <end position="278"/>
    </location>
</feature>
<accession>A0ABY7FTJ5</accession>
<evidence type="ECO:0000259" key="2">
    <source>
        <dbReference type="PROSITE" id="PS50404"/>
    </source>
</evidence>
<name>A0ABY7FTJ5_MYAAR</name>
<keyword evidence="5" id="KW-1185">Reference proteome</keyword>
<dbReference type="Pfam" id="PF00043">
    <property type="entry name" value="GST_C"/>
    <property type="match status" value="1"/>
</dbReference>
<dbReference type="InterPro" id="IPR036282">
    <property type="entry name" value="Glutathione-S-Trfase_C_sf"/>
</dbReference>
<dbReference type="Pfam" id="PF13417">
    <property type="entry name" value="GST_N_3"/>
    <property type="match status" value="1"/>
</dbReference>
<proteinExistence type="inferred from homology"/>
<dbReference type="Gene3D" id="1.20.1050.10">
    <property type="match status" value="1"/>
</dbReference>
<dbReference type="SUPFAM" id="SSF52833">
    <property type="entry name" value="Thioredoxin-like"/>
    <property type="match status" value="1"/>
</dbReference>
<comment type="similarity">
    <text evidence="1">Belongs to the GST superfamily.</text>
</comment>
<dbReference type="PROSITE" id="PS50405">
    <property type="entry name" value="GST_CTER"/>
    <property type="match status" value="1"/>
</dbReference>
<dbReference type="Proteomes" id="UP001164746">
    <property type="component" value="Chromosome 14"/>
</dbReference>
<organism evidence="4 5">
    <name type="scientific">Mya arenaria</name>
    <name type="common">Soft-shell clam</name>
    <dbReference type="NCBI Taxonomy" id="6604"/>
    <lineage>
        <taxon>Eukaryota</taxon>
        <taxon>Metazoa</taxon>
        <taxon>Spiralia</taxon>
        <taxon>Lophotrochozoa</taxon>
        <taxon>Mollusca</taxon>
        <taxon>Bivalvia</taxon>
        <taxon>Autobranchia</taxon>
        <taxon>Heteroconchia</taxon>
        <taxon>Euheterodonta</taxon>
        <taxon>Imparidentia</taxon>
        <taxon>Neoheterodontei</taxon>
        <taxon>Myida</taxon>
        <taxon>Myoidea</taxon>
        <taxon>Myidae</taxon>
        <taxon>Mya</taxon>
    </lineage>
</organism>
<dbReference type="SUPFAM" id="SSF47616">
    <property type="entry name" value="GST C-terminal domain-like"/>
    <property type="match status" value="1"/>
</dbReference>
<dbReference type="CDD" id="cd00570">
    <property type="entry name" value="GST_N_family"/>
    <property type="match status" value="1"/>
</dbReference>
<dbReference type="InterPro" id="IPR036249">
    <property type="entry name" value="Thioredoxin-like_sf"/>
</dbReference>
<evidence type="ECO:0000313" key="4">
    <source>
        <dbReference type="EMBL" id="WAR25320.1"/>
    </source>
</evidence>
<protein>
    <submittedName>
        <fullName evidence="4">GSTA-like protein</fullName>
    </submittedName>
</protein>
<dbReference type="PROSITE" id="PS50404">
    <property type="entry name" value="GST_NTER"/>
    <property type="match status" value="1"/>
</dbReference>
<dbReference type="InterPro" id="IPR040079">
    <property type="entry name" value="Glutathione_S-Trfase"/>
</dbReference>
<gene>
    <name evidence="4" type="ORF">MAR_011024</name>
</gene>
<reference evidence="4" key="1">
    <citation type="submission" date="2022-11" db="EMBL/GenBank/DDBJ databases">
        <title>Centuries of genome instability and evolution in soft-shell clam transmissible cancer (bioRxiv).</title>
        <authorList>
            <person name="Hart S.F.M."/>
            <person name="Yonemitsu M.A."/>
            <person name="Giersch R.M."/>
            <person name="Beal B.F."/>
            <person name="Arriagada G."/>
            <person name="Davis B.W."/>
            <person name="Ostrander E.A."/>
            <person name="Goff S.P."/>
            <person name="Metzger M.J."/>
        </authorList>
    </citation>
    <scope>NUCLEOTIDE SEQUENCE</scope>
    <source>
        <strain evidence="4">MELC-2E11</strain>
        <tissue evidence="4">Siphon/mantle</tissue>
    </source>
</reference>
<dbReference type="InterPro" id="IPR004045">
    <property type="entry name" value="Glutathione_S-Trfase_N"/>
</dbReference>
<evidence type="ECO:0000259" key="3">
    <source>
        <dbReference type="PROSITE" id="PS50405"/>
    </source>
</evidence>
<dbReference type="SFLD" id="SFLDS00019">
    <property type="entry name" value="Glutathione_Transferase_(cytos"/>
    <property type="match status" value="1"/>
</dbReference>
<feature type="domain" description="GST N-terminal" evidence="2">
    <location>
        <begin position="62"/>
        <end position="145"/>
    </location>
</feature>
<dbReference type="InterPro" id="IPR010987">
    <property type="entry name" value="Glutathione-S-Trfase_C-like"/>
</dbReference>
<sequence length="283" mass="32956">MERRDYGERRTDNDTHLMFRRAKLKTREQKTEQNLEYPMPILQAGKYFSLTPCQYSSNMDNSKMFLYWGSGSGPCWKAMISLAEKGLWEGCPNKMISFSNKEHKTDEVFTLNPRGQVPTFRDGDVVVNESDAILMYLEENYSKDGNRLLPTSGPERAQVYQRMFEAQNVQTNIIKELVVYHWRTKPEDRDDKIVKERMEKAKVELGYWEKALNGHAYMVGNNFTLADVAVYPFLAFLMRMGASFREFPALLKYYEAITKRPSVQATWPPHWKEGTTDPILGEL</sequence>
<dbReference type="InterPro" id="IPR004046">
    <property type="entry name" value="GST_C"/>
</dbReference>